<feature type="domain" description="Major facilitator superfamily (MFS) profile" evidence="8">
    <location>
        <begin position="354"/>
        <end position="537"/>
    </location>
</feature>
<feature type="transmembrane region" description="Helical" evidence="7">
    <location>
        <begin position="482"/>
        <end position="503"/>
    </location>
</feature>
<dbReference type="PANTHER" id="PTHR23513">
    <property type="entry name" value="INTEGRAL MEMBRANE EFFLUX PROTEIN-RELATED"/>
    <property type="match status" value="1"/>
</dbReference>
<dbReference type="InterPro" id="IPR020846">
    <property type="entry name" value="MFS_dom"/>
</dbReference>
<feature type="transmembrane region" description="Helical" evidence="7">
    <location>
        <begin position="222"/>
        <end position="242"/>
    </location>
</feature>
<feature type="transmembrane region" description="Helical" evidence="7">
    <location>
        <begin position="509"/>
        <end position="530"/>
    </location>
</feature>
<feature type="transmembrane region" description="Helical" evidence="7">
    <location>
        <begin position="441"/>
        <end position="461"/>
    </location>
</feature>
<dbReference type="PANTHER" id="PTHR23513:SF6">
    <property type="entry name" value="MAJOR FACILITATOR SUPERFAMILY ASSOCIATED DOMAIN-CONTAINING PROTEIN"/>
    <property type="match status" value="1"/>
</dbReference>
<evidence type="ECO:0000313" key="10">
    <source>
        <dbReference type="Proteomes" id="UP000306145"/>
    </source>
</evidence>
<sequence length="537" mass="56371">MRMQAASAADYRFWHSGHRPGTRAAAGSSYAAATRSTRGCPRRGSRVSVQRMVLLAVTSPPYRLGSCSHPVTSSGHASTRGWSLSALRRFLVLLALHCDAPGLAVPACLSARDGAPDRRTHRPEFRMDSATSTLPEPLWRRHDFRLLLGGRLVSQLGDSLQFLALPLLVIALTGSSTQAGILLGLQTVVHLAFGLLAGALVDRWDRKATMIWCEIGRGSLTATIPVAAMVGTLGMPQLYAVAVLNGVLSTLFGAANSSALPNIVPSRDLPAALGTLGAMSNALRIAGAAVAGTTYAVSRMLPFAFNVVSFLASAASLRAIRTDFQQVRVAAPGSPRALLTDIGRGLAWLWHKPVIRTLALLDAADGLRYGAGYLLIIILAQELHANPTQVGTVFASAGVGALLGSLIAPALARRFPLGVLSMTMLWAEALAFPFYAVAPTWWLLSLVAFAESVVSPVYNVALDSYRLAVTPDALRGRVTSAVEALTTGGAAIGTMASGTLIALLGTTTLTLILAGWLTLLALAATLSTTVRTARATE</sequence>
<keyword evidence="6 7" id="KW-0472">Membrane</keyword>
<dbReference type="Pfam" id="PF05977">
    <property type="entry name" value="MFS_3"/>
    <property type="match status" value="1"/>
</dbReference>
<dbReference type="Proteomes" id="UP000306145">
    <property type="component" value="Unassembled WGS sequence"/>
</dbReference>
<reference evidence="9 10" key="1">
    <citation type="submission" date="2019-06" db="EMBL/GenBank/DDBJ databases">
        <title>Micromonospora ordensis sp. nov., isolated from deep marine sediment.</title>
        <authorList>
            <person name="Veyisoglu A."/>
            <person name="Carro L."/>
            <person name="Klenk H.-P."/>
            <person name="Sahin N."/>
        </authorList>
    </citation>
    <scope>NUCLEOTIDE SEQUENCE [LARGE SCALE GENOMIC DNA]</scope>
    <source>
        <strain evidence="9 10">S2509</strain>
    </source>
</reference>
<evidence type="ECO:0000313" key="9">
    <source>
        <dbReference type="EMBL" id="TNH28694.1"/>
    </source>
</evidence>
<evidence type="ECO:0000256" key="3">
    <source>
        <dbReference type="ARBA" id="ARBA00022475"/>
    </source>
</evidence>
<gene>
    <name evidence="9" type="ORF">FHG89_14800</name>
</gene>
<dbReference type="SUPFAM" id="SSF103473">
    <property type="entry name" value="MFS general substrate transporter"/>
    <property type="match status" value="1"/>
</dbReference>
<keyword evidence="3" id="KW-1003">Cell membrane</keyword>
<dbReference type="AlphaFoldDB" id="A0A5C4QPI0"/>
<dbReference type="GO" id="GO:0005886">
    <property type="term" value="C:plasma membrane"/>
    <property type="evidence" value="ECO:0007669"/>
    <property type="project" value="UniProtKB-SubCell"/>
</dbReference>
<feature type="transmembrane region" description="Helical" evidence="7">
    <location>
        <begin position="390"/>
        <end position="408"/>
    </location>
</feature>
<dbReference type="CDD" id="cd06173">
    <property type="entry name" value="MFS_MefA_like"/>
    <property type="match status" value="1"/>
</dbReference>
<keyword evidence="2" id="KW-0813">Transport</keyword>
<proteinExistence type="predicted"/>
<organism evidence="9 10">
    <name type="scientific">Micromonospora orduensis</name>
    <dbReference type="NCBI Taxonomy" id="1420891"/>
    <lineage>
        <taxon>Bacteria</taxon>
        <taxon>Bacillati</taxon>
        <taxon>Actinomycetota</taxon>
        <taxon>Actinomycetes</taxon>
        <taxon>Micromonosporales</taxon>
        <taxon>Micromonosporaceae</taxon>
        <taxon>Micromonospora</taxon>
    </lineage>
</organism>
<feature type="transmembrane region" description="Helical" evidence="7">
    <location>
        <begin position="179"/>
        <end position="201"/>
    </location>
</feature>
<comment type="subcellular location">
    <subcellularLocation>
        <location evidence="1">Cell membrane</location>
        <topology evidence="1">Multi-pass membrane protein</topology>
    </subcellularLocation>
</comment>
<evidence type="ECO:0000256" key="4">
    <source>
        <dbReference type="ARBA" id="ARBA00022692"/>
    </source>
</evidence>
<dbReference type="OrthoDB" id="4544213at2"/>
<evidence type="ECO:0000256" key="6">
    <source>
        <dbReference type="ARBA" id="ARBA00023136"/>
    </source>
</evidence>
<dbReference type="GO" id="GO:0022857">
    <property type="term" value="F:transmembrane transporter activity"/>
    <property type="evidence" value="ECO:0007669"/>
    <property type="project" value="InterPro"/>
</dbReference>
<feature type="transmembrane region" description="Helical" evidence="7">
    <location>
        <begin position="300"/>
        <end position="320"/>
    </location>
</feature>
<evidence type="ECO:0000256" key="7">
    <source>
        <dbReference type="SAM" id="Phobius"/>
    </source>
</evidence>
<keyword evidence="10" id="KW-1185">Reference proteome</keyword>
<dbReference type="PROSITE" id="PS50850">
    <property type="entry name" value="MFS"/>
    <property type="match status" value="1"/>
</dbReference>
<evidence type="ECO:0000256" key="5">
    <source>
        <dbReference type="ARBA" id="ARBA00022989"/>
    </source>
</evidence>
<name>A0A5C4QPI0_9ACTN</name>
<comment type="caution">
    <text evidence="9">The sequence shown here is derived from an EMBL/GenBank/DDBJ whole genome shotgun (WGS) entry which is preliminary data.</text>
</comment>
<feature type="transmembrane region" description="Helical" evidence="7">
    <location>
        <begin position="152"/>
        <end position="173"/>
    </location>
</feature>
<dbReference type="InterPro" id="IPR010290">
    <property type="entry name" value="TM_effector"/>
</dbReference>
<evidence type="ECO:0000256" key="2">
    <source>
        <dbReference type="ARBA" id="ARBA00022448"/>
    </source>
</evidence>
<keyword evidence="5 7" id="KW-1133">Transmembrane helix</keyword>
<dbReference type="InterPro" id="IPR036259">
    <property type="entry name" value="MFS_trans_sf"/>
</dbReference>
<evidence type="ECO:0000259" key="8">
    <source>
        <dbReference type="PROSITE" id="PS50850"/>
    </source>
</evidence>
<accession>A0A5C4QPI0</accession>
<dbReference type="EMBL" id="VDFY01000154">
    <property type="protein sequence ID" value="TNH28694.1"/>
    <property type="molecule type" value="Genomic_DNA"/>
</dbReference>
<keyword evidence="4 7" id="KW-0812">Transmembrane</keyword>
<evidence type="ECO:0000256" key="1">
    <source>
        <dbReference type="ARBA" id="ARBA00004651"/>
    </source>
</evidence>
<protein>
    <submittedName>
        <fullName evidence="9">MFS transporter</fullName>
    </submittedName>
</protein>
<dbReference type="Gene3D" id="1.20.1250.20">
    <property type="entry name" value="MFS general substrate transporter like domains"/>
    <property type="match status" value="1"/>
</dbReference>